<accession>A0A385Z080</accession>
<dbReference type="PROSITE" id="PS51257">
    <property type="entry name" value="PROKAR_LIPOPROTEIN"/>
    <property type="match status" value="1"/>
</dbReference>
<evidence type="ECO:0000313" key="2">
    <source>
        <dbReference type="EMBL" id="AYC31012.1"/>
    </source>
</evidence>
<dbReference type="Proteomes" id="UP000265560">
    <property type="component" value="Chromosome"/>
</dbReference>
<sequence>MRNVPSLPRLPLLLALLPVLAACATPSAPPAQSLPERDAERVATKVSQYVDRFGCLPGEFDPASLPKPIAAGQPGEFIAGYHNHVELGSPCSTQISHAYNGVFGFNLDDLQGATIVSAELLLERRNTEVSNRVAGGDQCALPLLMASETPDAGGNFAVVAGTPLPELLKQVTQSSTTTRVSIPVTAEVQQWVLNDHPNFGFVLAPPHGALAKNEDSCTGYWAKPRLKLEVVPAAQ</sequence>
<name>A0A385Z080_9PSED</name>
<keyword evidence="1" id="KW-0732">Signal</keyword>
<dbReference type="EMBL" id="CP032419">
    <property type="protein sequence ID" value="AYC31012.1"/>
    <property type="molecule type" value="Genomic_DNA"/>
</dbReference>
<reference evidence="3" key="1">
    <citation type="submission" date="2018-09" db="EMBL/GenBank/DDBJ databases">
        <authorList>
            <person name="Zhu H."/>
        </authorList>
    </citation>
    <scope>NUCLEOTIDE SEQUENCE [LARGE SCALE GENOMIC DNA]</scope>
    <source>
        <strain evidence="3">K2W31S-8</strain>
    </source>
</reference>
<dbReference type="RefSeq" id="WP_119891647.1">
    <property type="nucleotide sequence ID" value="NZ_CP032419.1"/>
</dbReference>
<evidence type="ECO:0000313" key="3">
    <source>
        <dbReference type="Proteomes" id="UP000265560"/>
    </source>
</evidence>
<feature type="chain" id="PRO_5017248770" description="Lipoprotein" evidence="1">
    <location>
        <begin position="22"/>
        <end position="235"/>
    </location>
</feature>
<keyword evidence="3" id="KW-1185">Reference proteome</keyword>
<gene>
    <name evidence="2" type="ORF">D3880_00800</name>
</gene>
<evidence type="ECO:0008006" key="4">
    <source>
        <dbReference type="Google" id="ProtNLM"/>
    </source>
</evidence>
<proteinExistence type="predicted"/>
<dbReference type="KEGG" id="pcav:D3880_00800"/>
<evidence type="ECO:0000256" key="1">
    <source>
        <dbReference type="SAM" id="SignalP"/>
    </source>
</evidence>
<protein>
    <recommendedName>
        <fullName evidence="4">Lipoprotein</fullName>
    </recommendedName>
</protein>
<organism evidence="2 3">
    <name type="scientific">Pseudomonas cavernae</name>
    <dbReference type="NCBI Taxonomy" id="2320867"/>
    <lineage>
        <taxon>Bacteria</taxon>
        <taxon>Pseudomonadati</taxon>
        <taxon>Pseudomonadota</taxon>
        <taxon>Gammaproteobacteria</taxon>
        <taxon>Pseudomonadales</taxon>
        <taxon>Pseudomonadaceae</taxon>
        <taxon>Pseudomonas</taxon>
    </lineage>
</organism>
<feature type="signal peptide" evidence="1">
    <location>
        <begin position="1"/>
        <end position="21"/>
    </location>
</feature>
<dbReference type="AlphaFoldDB" id="A0A385Z080"/>